<gene>
    <name evidence="2" type="ORF">D8674_006765</name>
</gene>
<organism evidence="2 3">
    <name type="scientific">Pyrus ussuriensis x Pyrus communis</name>
    <dbReference type="NCBI Taxonomy" id="2448454"/>
    <lineage>
        <taxon>Eukaryota</taxon>
        <taxon>Viridiplantae</taxon>
        <taxon>Streptophyta</taxon>
        <taxon>Embryophyta</taxon>
        <taxon>Tracheophyta</taxon>
        <taxon>Spermatophyta</taxon>
        <taxon>Magnoliopsida</taxon>
        <taxon>eudicotyledons</taxon>
        <taxon>Gunneridae</taxon>
        <taxon>Pentapetalae</taxon>
        <taxon>rosids</taxon>
        <taxon>fabids</taxon>
        <taxon>Rosales</taxon>
        <taxon>Rosaceae</taxon>
        <taxon>Amygdaloideae</taxon>
        <taxon>Maleae</taxon>
        <taxon>Pyrus</taxon>
    </lineage>
</organism>
<proteinExistence type="predicted"/>
<evidence type="ECO:0000313" key="3">
    <source>
        <dbReference type="Proteomes" id="UP000327157"/>
    </source>
</evidence>
<reference evidence="2 3" key="3">
    <citation type="submission" date="2019-11" db="EMBL/GenBank/DDBJ databases">
        <title>A de novo genome assembly of a pear dwarfing rootstock.</title>
        <authorList>
            <person name="Wang F."/>
            <person name="Wang J."/>
            <person name="Li S."/>
            <person name="Zhang Y."/>
            <person name="Fang M."/>
            <person name="Ma L."/>
            <person name="Zhao Y."/>
            <person name="Jiang S."/>
        </authorList>
    </citation>
    <scope>NUCLEOTIDE SEQUENCE [LARGE SCALE GENOMIC DNA]</scope>
    <source>
        <strain evidence="2">S2</strain>
        <tissue evidence="2">Leaf</tissue>
    </source>
</reference>
<protein>
    <submittedName>
        <fullName evidence="2">Cyclic nucleotide-gated ion channel 1-like</fullName>
    </submittedName>
</protein>
<evidence type="ECO:0000256" key="1">
    <source>
        <dbReference type="SAM" id="MobiDB-lite"/>
    </source>
</evidence>
<comment type="caution">
    <text evidence="2">The sequence shown here is derived from an EMBL/GenBank/DDBJ whole genome shotgun (WGS) entry which is preliminary data.</text>
</comment>
<accession>A0A5N5FV59</accession>
<reference evidence="2 3" key="1">
    <citation type="submission" date="2019-09" db="EMBL/GenBank/DDBJ databases">
        <authorList>
            <person name="Ou C."/>
        </authorList>
    </citation>
    <scope>NUCLEOTIDE SEQUENCE [LARGE SCALE GENOMIC DNA]</scope>
    <source>
        <strain evidence="2">S2</strain>
        <tissue evidence="2">Leaf</tissue>
    </source>
</reference>
<evidence type="ECO:0000313" key="2">
    <source>
        <dbReference type="EMBL" id="KAB2607048.1"/>
    </source>
</evidence>
<dbReference type="Proteomes" id="UP000327157">
    <property type="component" value="Chromosome 11"/>
</dbReference>
<sequence length="66" mass="7715">MKWRIDDDWSQSSPSSIMEDNDRSLYRKKRLRGVAGASPEMRGDSVFDEGDEECLVCRIRDVWLYG</sequence>
<reference evidence="3" key="2">
    <citation type="submission" date="2019-10" db="EMBL/GenBank/DDBJ databases">
        <title>A de novo genome assembly of a pear dwarfing rootstock.</title>
        <authorList>
            <person name="Wang F."/>
            <person name="Wang J."/>
            <person name="Li S."/>
            <person name="Zhang Y."/>
            <person name="Fang M."/>
            <person name="Ma L."/>
            <person name="Zhao Y."/>
            <person name="Jiang S."/>
        </authorList>
    </citation>
    <scope>NUCLEOTIDE SEQUENCE [LARGE SCALE GENOMIC DNA]</scope>
</reference>
<dbReference type="AlphaFoldDB" id="A0A5N5FV59"/>
<keyword evidence="3" id="KW-1185">Reference proteome</keyword>
<dbReference type="EMBL" id="SMOL01000559">
    <property type="protein sequence ID" value="KAB2607048.1"/>
    <property type="molecule type" value="Genomic_DNA"/>
</dbReference>
<feature type="region of interest" description="Disordered" evidence="1">
    <location>
        <begin position="1"/>
        <end position="20"/>
    </location>
</feature>
<name>A0A5N5FV59_9ROSA</name>